<evidence type="ECO:0000256" key="2">
    <source>
        <dbReference type="ARBA" id="ARBA00022737"/>
    </source>
</evidence>
<dbReference type="InterPro" id="IPR001611">
    <property type="entry name" value="Leu-rich_rpt"/>
</dbReference>
<accession>A0A1J1J3Q9</accession>
<dbReference type="FunFam" id="3.80.10.10:FF:000343">
    <property type="entry name" value="CCR4-NOT transcription complex subunit"/>
    <property type="match status" value="1"/>
</dbReference>
<dbReference type="InterPro" id="IPR032675">
    <property type="entry name" value="LRR_dom_sf"/>
</dbReference>
<name>A0A1J1J3Q9_9DIPT</name>
<dbReference type="SUPFAM" id="SSF52058">
    <property type="entry name" value="L domain-like"/>
    <property type="match status" value="1"/>
</dbReference>
<dbReference type="PRINTS" id="PR00019">
    <property type="entry name" value="LEURICHRPT"/>
</dbReference>
<dbReference type="OrthoDB" id="1394818at2759"/>
<dbReference type="SMART" id="SM00369">
    <property type="entry name" value="LRR_TYP"/>
    <property type="match status" value="3"/>
</dbReference>
<dbReference type="STRING" id="568069.A0A1J1J3Q9"/>
<evidence type="ECO:0000256" key="1">
    <source>
        <dbReference type="ARBA" id="ARBA00022614"/>
    </source>
</evidence>
<dbReference type="PROSITE" id="PS51450">
    <property type="entry name" value="LRR"/>
    <property type="match status" value="3"/>
</dbReference>
<keyword evidence="4" id="KW-1185">Reference proteome</keyword>
<dbReference type="GO" id="GO:0005737">
    <property type="term" value="C:cytoplasm"/>
    <property type="evidence" value="ECO:0007669"/>
    <property type="project" value="TreeGrafter"/>
</dbReference>
<gene>
    <name evidence="3" type="ORF">CLUMA_CG019976</name>
</gene>
<evidence type="ECO:0000313" key="3">
    <source>
        <dbReference type="EMBL" id="CRL07031.1"/>
    </source>
</evidence>
<reference evidence="3 4" key="1">
    <citation type="submission" date="2015-04" db="EMBL/GenBank/DDBJ databases">
        <authorList>
            <person name="Syromyatnikov M.Y."/>
            <person name="Popov V.N."/>
        </authorList>
    </citation>
    <scope>NUCLEOTIDE SEQUENCE [LARGE SCALE GENOMIC DNA]</scope>
</reference>
<dbReference type="PANTHER" id="PTHR48051:SF1">
    <property type="entry name" value="RAS SUPPRESSOR PROTEIN 1"/>
    <property type="match status" value="1"/>
</dbReference>
<dbReference type="InterPro" id="IPR003591">
    <property type="entry name" value="Leu-rich_rpt_typical-subtyp"/>
</dbReference>
<dbReference type="AlphaFoldDB" id="A0A1J1J3Q9"/>
<dbReference type="Gene3D" id="3.80.10.10">
    <property type="entry name" value="Ribonuclease Inhibitor"/>
    <property type="match status" value="1"/>
</dbReference>
<dbReference type="Pfam" id="PF13855">
    <property type="entry name" value="LRR_8"/>
    <property type="match status" value="1"/>
</dbReference>
<dbReference type="EMBL" id="CVRI01000069">
    <property type="protein sequence ID" value="CRL07031.1"/>
    <property type="molecule type" value="Genomic_DNA"/>
</dbReference>
<evidence type="ECO:0000313" key="4">
    <source>
        <dbReference type="Proteomes" id="UP000183832"/>
    </source>
</evidence>
<dbReference type="PANTHER" id="PTHR48051">
    <property type="match status" value="1"/>
</dbReference>
<proteinExistence type="predicted"/>
<protein>
    <submittedName>
        <fullName evidence="3">CLUMA_CG019976, isoform A</fullName>
    </submittedName>
</protein>
<sequence>MSRKDKYETINRRQQTFMSAEDFAAGRKSSWQGVEITGNVRNISPQLWQFEHLTALYLNDNFLTRLPPDIGLLVNLRTLDLSNNKLRSLPAELGELIQLRELHLSHNMLRNLPYELGKLFHLVVLGLHGNPLTKDILSIYNDINGTNKLLTHMLDNYSREYILFINLETNTST</sequence>
<dbReference type="Proteomes" id="UP000183832">
    <property type="component" value="Unassembled WGS sequence"/>
</dbReference>
<organism evidence="3 4">
    <name type="scientific">Clunio marinus</name>
    <dbReference type="NCBI Taxonomy" id="568069"/>
    <lineage>
        <taxon>Eukaryota</taxon>
        <taxon>Metazoa</taxon>
        <taxon>Ecdysozoa</taxon>
        <taxon>Arthropoda</taxon>
        <taxon>Hexapoda</taxon>
        <taxon>Insecta</taxon>
        <taxon>Pterygota</taxon>
        <taxon>Neoptera</taxon>
        <taxon>Endopterygota</taxon>
        <taxon>Diptera</taxon>
        <taxon>Nematocera</taxon>
        <taxon>Chironomoidea</taxon>
        <taxon>Chironomidae</taxon>
        <taxon>Clunio</taxon>
    </lineage>
</organism>
<keyword evidence="2" id="KW-0677">Repeat</keyword>
<keyword evidence="1" id="KW-0433">Leucine-rich repeat</keyword>
<dbReference type="InterPro" id="IPR050216">
    <property type="entry name" value="LRR_domain-containing"/>
</dbReference>